<dbReference type="STRING" id="40754.THII_3632"/>
<dbReference type="SUPFAM" id="SSF53300">
    <property type="entry name" value="vWA-like"/>
    <property type="match status" value="1"/>
</dbReference>
<dbReference type="AlphaFoldDB" id="A0A090AK68"/>
<organism evidence="3 4">
    <name type="scientific">Thioploca ingrica</name>
    <dbReference type="NCBI Taxonomy" id="40754"/>
    <lineage>
        <taxon>Bacteria</taxon>
        <taxon>Pseudomonadati</taxon>
        <taxon>Pseudomonadota</taxon>
        <taxon>Gammaproteobacteria</taxon>
        <taxon>Thiotrichales</taxon>
        <taxon>Thiotrichaceae</taxon>
        <taxon>Thioploca</taxon>
    </lineage>
</organism>
<dbReference type="PANTHER" id="PTHR33608">
    <property type="entry name" value="BLL2464 PROTEIN"/>
    <property type="match status" value="1"/>
</dbReference>
<dbReference type="InterPro" id="IPR036465">
    <property type="entry name" value="vWFA_dom_sf"/>
</dbReference>
<keyword evidence="1" id="KW-1133">Transmembrane helix</keyword>
<reference evidence="3 4" key="1">
    <citation type="journal article" date="2014" name="ISME J.">
        <title>Ecophysiology of Thioploca ingrica as revealed by the complete genome sequence supplemented with proteomic evidence.</title>
        <authorList>
            <person name="Kojima H."/>
            <person name="Ogura Y."/>
            <person name="Yamamoto N."/>
            <person name="Togashi T."/>
            <person name="Mori H."/>
            <person name="Watanabe T."/>
            <person name="Nemoto F."/>
            <person name="Kurokawa K."/>
            <person name="Hayashi T."/>
            <person name="Fukui M."/>
        </authorList>
    </citation>
    <scope>NUCLEOTIDE SEQUENCE [LARGE SCALE GENOMIC DNA]</scope>
</reference>
<dbReference type="HOGENOM" id="CLU_048408_0_0_6"/>
<dbReference type="InterPro" id="IPR002881">
    <property type="entry name" value="DUF58"/>
</dbReference>
<proteinExistence type="predicted"/>
<keyword evidence="4" id="KW-1185">Reference proteome</keyword>
<dbReference type="PANTHER" id="PTHR33608:SF3">
    <property type="entry name" value="SLR2013 PROTEIN"/>
    <property type="match status" value="1"/>
</dbReference>
<dbReference type="KEGG" id="tig:THII_3632"/>
<dbReference type="EMBL" id="AP014633">
    <property type="protein sequence ID" value="BAP57929.1"/>
    <property type="molecule type" value="Genomic_DNA"/>
</dbReference>
<feature type="domain" description="DUF58" evidence="2">
    <location>
        <begin position="197"/>
        <end position="365"/>
    </location>
</feature>
<evidence type="ECO:0000313" key="4">
    <source>
        <dbReference type="Proteomes" id="UP000031623"/>
    </source>
</evidence>
<dbReference type="Gene3D" id="3.40.50.410">
    <property type="entry name" value="von Willebrand factor, type A domain"/>
    <property type="match status" value="1"/>
</dbReference>
<evidence type="ECO:0000256" key="1">
    <source>
        <dbReference type="SAM" id="Phobius"/>
    </source>
</evidence>
<name>A0A090AK68_9GAMM</name>
<gene>
    <name evidence="3" type="ORF">THII_3632</name>
</gene>
<keyword evidence="1" id="KW-0812">Transmembrane</keyword>
<accession>A0A090AK68</accession>
<evidence type="ECO:0000259" key="2">
    <source>
        <dbReference type="Pfam" id="PF01882"/>
    </source>
</evidence>
<evidence type="ECO:0000313" key="3">
    <source>
        <dbReference type="EMBL" id="BAP57929.1"/>
    </source>
</evidence>
<keyword evidence="1" id="KW-0472">Membrane</keyword>
<dbReference type="OrthoDB" id="9812729at2"/>
<protein>
    <recommendedName>
        <fullName evidence="2">DUF58 domain-containing protein</fullName>
    </recommendedName>
</protein>
<sequence>MKPASAAFLGLTLWLIMALVAGWRPLLIHFWQGISVILLLLALFDAWRVWRMPTVRVQRQVAGSLPVGVWSEVILQLYNSSTQSSRVEVFDDYPITSNLQGQPQPLQLPASAGIETQYRICPQQRGACQFAGVHLLIESPWRFWKHYRYIPLITPIRVYPNFATITKFAWFAAENRLGQLGIRQLQRRGEGLEFHQLREYRSGDALRQIDWNATSRYKKLISKEYQDERDQQIILLIDCGRRMLTQDSTLSHFDHMLNAILLLAYVALRQGDALGLMTFSGEPRWLAPRKGMNTINVILNTVYDLQPSTHASDYLNAAIQLTQRHKKRALVVLISNLRDEDNDELLPALQLLRHQHLVLLASLRERILNEVLEQPIYTFEDALRHAATLDYLNTRRQTHDALTHQGIVYLDTVPEQLPVKIVNRYWEIKRSGML</sequence>
<dbReference type="Proteomes" id="UP000031623">
    <property type="component" value="Chromosome"/>
</dbReference>
<dbReference type="Pfam" id="PF01882">
    <property type="entry name" value="DUF58"/>
    <property type="match status" value="1"/>
</dbReference>
<feature type="transmembrane region" description="Helical" evidence="1">
    <location>
        <begin position="28"/>
        <end position="50"/>
    </location>
</feature>